<organism evidence="1 2">
    <name type="scientific">Tepidibacillus fermentans</name>
    <dbReference type="NCBI Taxonomy" id="1281767"/>
    <lineage>
        <taxon>Bacteria</taxon>
        <taxon>Bacillati</taxon>
        <taxon>Bacillota</taxon>
        <taxon>Bacilli</taxon>
        <taxon>Bacillales</taxon>
        <taxon>Bacillaceae</taxon>
        <taxon>Tepidibacillus</taxon>
    </lineage>
</organism>
<dbReference type="EMBL" id="SMAB01000033">
    <property type="protein sequence ID" value="TCS77843.1"/>
    <property type="molecule type" value="Genomic_DNA"/>
</dbReference>
<comment type="caution">
    <text evidence="1">The sequence shown here is derived from an EMBL/GenBank/DDBJ whole genome shotgun (WGS) entry which is preliminary data.</text>
</comment>
<dbReference type="RefSeq" id="WP_132770789.1">
    <property type="nucleotide sequence ID" value="NZ_SMAB01000033.1"/>
</dbReference>
<sequence length="65" mass="7347">MMLILILAIGFYLYKTGELGRLLNKVQTLGSNSSSNLNEARRIIDLRFAKGEITAEEYSKLKNLL</sequence>
<evidence type="ECO:0000313" key="2">
    <source>
        <dbReference type="Proteomes" id="UP000295788"/>
    </source>
</evidence>
<dbReference type="Proteomes" id="UP000295788">
    <property type="component" value="Unassembled WGS sequence"/>
</dbReference>
<dbReference type="AlphaFoldDB" id="A0A4R3K501"/>
<dbReference type="OrthoDB" id="1726269at2"/>
<keyword evidence="2" id="KW-1185">Reference proteome</keyword>
<evidence type="ECO:0000313" key="1">
    <source>
        <dbReference type="EMBL" id="TCS77843.1"/>
    </source>
</evidence>
<accession>A0A4R3K501</accession>
<name>A0A4R3K501_9BACI</name>
<proteinExistence type="predicted"/>
<reference evidence="1 2" key="1">
    <citation type="submission" date="2019-03" db="EMBL/GenBank/DDBJ databases">
        <title>Genomic Encyclopedia of Type Strains, Phase IV (KMG-IV): sequencing the most valuable type-strain genomes for metagenomic binning, comparative biology and taxonomic classification.</title>
        <authorList>
            <person name="Goeker M."/>
        </authorList>
    </citation>
    <scope>NUCLEOTIDE SEQUENCE [LARGE SCALE GENOMIC DNA]</scope>
    <source>
        <strain evidence="1 2">DSM 23802</strain>
    </source>
</reference>
<protein>
    <submittedName>
        <fullName evidence="1">Uncharacterized protein</fullName>
    </submittedName>
</protein>
<gene>
    <name evidence="1" type="ORF">EDD72_13311</name>
</gene>